<dbReference type="Gene3D" id="3.90.420.10">
    <property type="entry name" value="Oxidoreductase, molybdopterin-binding domain"/>
    <property type="match status" value="1"/>
</dbReference>
<dbReference type="PANTHER" id="PTHR43032">
    <property type="entry name" value="PROTEIN-METHIONINE-SULFOXIDE REDUCTASE"/>
    <property type="match status" value="1"/>
</dbReference>
<dbReference type="InterPro" id="IPR000572">
    <property type="entry name" value="OxRdtase_Mopterin-bd_dom"/>
</dbReference>
<dbReference type="EMBL" id="JAVLVT010000001">
    <property type="protein sequence ID" value="MDS1268719.1"/>
    <property type="molecule type" value="Genomic_DNA"/>
</dbReference>
<evidence type="ECO:0000313" key="2">
    <source>
        <dbReference type="EMBL" id="MDS1268719.1"/>
    </source>
</evidence>
<sequence>MSQERLPPGQHVPPGWPALHYGPAPRFQEERWDLRVFGATATGAEQRWNWAQFDALPRTEVVADLHCVTRFSVLDNRWGGVSGALLLRLAPPAPEATHVMVWAEFGYCANVALADFEDPNTLLVTHHNGQRLATEHGHPVRLVVPHRYAWKSVKWVRAIEYLTCDRRGFWEARGYHNRADPWRAERYAYQEEPGDGPPP</sequence>
<organism evidence="2 3">
    <name type="scientific">Lipingzhangella rawalii</name>
    <dbReference type="NCBI Taxonomy" id="2055835"/>
    <lineage>
        <taxon>Bacteria</taxon>
        <taxon>Bacillati</taxon>
        <taxon>Actinomycetota</taxon>
        <taxon>Actinomycetes</taxon>
        <taxon>Streptosporangiales</taxon>
        <taxon>Nocardiopsidaceae</taxon>
        <taxon>Lipingzhangella</taxon>
    </lineage>
</organism>
<evidence type="ECO:0000259" key="1">
    <source>
        <dbReference type="Pfam" id="PF00174"/>
    </source>
</evidence>
<accession>A0ABU2H1J5</accession>
<dbReference type="InterPro" id="IPR036374">
    <property type="entry name" value="OxRdtase_Mopterin-bd_sf"/>
</dbReference>
<dbReference type="SUPFAM" id="SSF56524">
    <property type="entry name" value="Oxidoreductase molybdopterin-binding domain"/>
    <property type="match status" value="1"/>
</dbReference>
<proteinExistence type="predicted"/>
<comment type="caution">
    <text evidence="2">The sequence shown here is derived from an EMBL/GenBank/DDBJ whole genome shotgun (WGS) entry which is preliminary data.</text>
</comment>
<gene>
    <name evidence="2" type="ORF">RIF23_00250</name>
</gene>
<feature type="domain" description="Oxidoreductase molybdopterin-binding" evidence="1">
    <location>
        <begin position="22"/>
        <end position="170"/>
    </location>
</feature>
<dbReference type="Proteomes" id="UP001250214">
    <property type="component" value="Unassembled WGS sequence"/>
</dbReference>
<evidence type="ECO:0000313" key="3">
    <source>
        <dbReference type="Proteomes" id="UP001250214"/>
    </source>
</evidence>
<reference evidence="3" key="1">
    <citation type="submission" date="2023-07" db="EMBL/GenBank/DDBJ databases">
        <title>Novel species in the genus Lipingzhangella isolated from Sambhar Salt Lake.</title>
        <authorList>
            <person name="Jiya N."/>
            <person name="Kajale S."/>
            <person name="Sharma A."/>
        </authorList>
    </citation>
    <scope>NUCLEOTIDE SEQUENCE [LARGE SCALE GENOMIC DNA]</scope>
    <source>
        <strain evidence="3">LS1_29</strain>
    </source>
</reference>
<protein>
    <submittedName>
        <fullName evidence="2">Molybdopterin-dependent oxidoreductase</fullName>
    </submittedName>
</protein>
<dbReference type="RefSeq" id="WP_310910242.1">
    <property type="nucleotide sequence ID" value="NZ_JAVLVT010000001.1"/>
</dbReference>
<dbReference type="Pfam" id="PF00174">
    <property type="entry name" value="Oxidored_molyb"/>
    <property type="match status" value="1"/>
</dbReference>
<name>A0ABU2H1J5_9ACTN</name>
<keyword evidence="3" id="KW-1185">Reference proteome</keyword>
<dbReference type="PANTHER" id="PTHR43032:SF4">
    <property type="entry name" value="OXIDOREDUCTASE MOLYBDOPTERIN-BINDING DOMAIN-CONTAINING PROTEIN"/>
    <property type="match status" value="1"/>
</dbReference>